<dbReference type="InterPro" id="IPR050699">
    <property type="entry name" value="RNA-DNA_Helicase"/>
</dbReference>
<dbReference type="EC" id="3.6.4.13" evidence="2"/>
<evidence type="ECO:0000256" key="3">
    <source>
        <dbReference type="ARBA" id="ARBA00022741"/>
    </source>
</evidence>
<comment type="catalytic activity">
    <reaction evidence="9">
        <text>ATP + H2O = ADP + phosphate + H(+)</text>
        <dbReference type="Rhea" id="RHEA:13065"/>
        <dbReference type="ChEBI" id="CHEBI:15377"/>
        <dbReference type="ChEBI" id="CHEBI:15378"/>
        <dbReference type="ChEBI" id="CHEBI:30616"/>
        <dbReference type="ChEBI" id="CHEBI:43474"/>
        <dbReference type="ChEBI" id="CHEBI:456216"/>
        <dbReference type="EC" id="3.6.4.13"/>
    </reaction>
</comment>
<proteinExistence type="predicted"/>
<dbReference type="HOGENOM" id="CLU_270740_0_0_1"/>
<dbReference type="Pfam" id="PF12513">
    <property type="entry name" value="SUV3_C"/>
    <property type="match status" value="1"/>
</dbReference>
<feature type="region of interest" description="Disordered" evidence="10">
    <location>
        <begin position="1142"/>
        <end position="1174"/>
    </location>
</feature>
<sequence>MRRIACGLAARSRSSVCLLCRLISRPTTRTISTTAPKLRAKTKPSKISPRFSGEEPAAQFIPSALAFSLRSGRTPDVPVVKEERPWSTLLLKERLGSVFKLEAEDEQTRVIWSDSALSLRAENPERFKALFREYIESIRIAVGLDGVPKPDTPLEILDVMRDVETFKSSYSQRGVSGLDVALMDTFTMRKYDTGHCVSAQRNLANFKHPVEWFPKTRTMKRTWHLHVGPTNSGKTYNALKRLEEARDGLYCGPLRLLAHEVFMRLNEKGIPCNLVTGEERRIVGEDVKLTSSTVEMAAVEHQFEVAVIDEIQMLSDPERGWAWTHAVLGVMAKELHLCGEERAVDIVQKLAGLCGDEVVIHRYQRLGKLEVMNESLGGDFTKIEKGDCVVGFSRKDIHTLKRFIEQITNLKCAIVYGALPAETRAQQAKYFNDPSNDYDVLVASDAVGLGLNLSIKRVIFSTMYKYDGRNSVVIPVPLTRQIAGRAGRYRSAADDKKKTAQTQKDAWSKKSQEKWGDSTKDNETFPPQSSPTNITILGPPADSKVGYATTFVARDLELLQANMATEPPQIERAFIIPRNNIIESYCALFSTDTPFYQVLQRIASQSNVSELFELSNIKPMIEVAKLLEPTEAERENGEDVLSSLSDIEKINLSLAPVKLNMESCVTAFRAFAKAIADGQRSTLLTIPGGVVDIEALDVNPQRPDLMIKRLEELHTVIMLYAWISQRFRHTLQGTDITSRLKEETERRIDEAMKLRDVSDGVLLRSSMREDAGRGKMIKLDSIKKGMDIRQHSASSRGYDIDIYYGATQQSNCLDHLPDLAQSAPHGGALGPPTMTTPSSDSTSGSLVENLPAVCRRINAKLAAFLAVPAATERLRSVQEHTRTSLFVIARALEVYGLEHIALSFNGGKDCLVLLILLLAALDEYFTITHSGEEKGGKRFTAAEAYPDVPETVVSASTAPSLSLPVHCREEPLPPSASASDEALVITDGENVQPNISGAARNGVSSNGTSENGGCSLKIPTVYIHSSHPFAEVDAFVARCVHEYHMELLRYDENKGMKHAFRVYLAQNPTVKAVFVGTRRTDPHGGALRHFDVTDGGWPGFMRCHPVIDWCYSDVWGFLRELDIPYCPLYDLGYTSLGGTTDTHPNPALHRSSGGSSDSGVSISEKSDESTAGRRMSLVECFRPAYELEFGADEKERLGRDR</sequence>
<dbReference type="Gene3D" id="1.20.58.1080">
    <property type="match status" value="1"/>
</dbReference>
<organism evidence="12 13">
    <name type="scientific">Drechslerella stenobrocha 248</name>
    <dbReference type="NCBI Taxonomy" id="1043628"/>
    <lineage>
        <taxon>Eukaryota</taxon>
        <taxon>Fungi</taxon>
        <taxon>Dikarya</taxon>
        <taxon>Ascomycota</taxon>
        <taxon>Pezizomycotina</taxon>
        <taxon>Orbiliomycetes</taxon>
        <taxon>Orbiliales</taxon>
        <taxon>Orbiliaceae</taxon>
        <taxon>Drechslerella</taxon>
    </lineage>
</organism>
<evidence type="ECO:0000256" key="7">
    <source>
        <dbReference type="ARBA" id="ARBA00022946"/>
    </source>
</evidence>
<comment type="subcellular location">
    <subcellularLocation>
        <location evidence="1">Mitochondrion</location>
    </subcellularLocation>
</comment>
<dbReference type="InterPro" id="IPR044774">
    <property type="entry name" value="Suv3_DEXQc"/>
</dbReference>
<dbReference type="SUPFAM" id="SSF52540">
    <property type="entry name" value="P-loop containing nucleoside triphosphate hydrolases"/>
    <property type="match status" value="1"/>
</dbReference>
<dbReference type="CDD" id="cd18805">
    <property type="entry name" value="SF2_C_suv3"/>
    <property type="match status" value="1"/>
</dbReference>
<dbReference type="GO" id="GO:0045025">
    <property type="term" value="C:mitochondrial degradosome"/>
    <property type="evidence" value="ECO:0007669"/>
    <property type="project" value="TreeGrafter"/>
</dbReference>
<dbReference type="InterPro" id="IPR014729">
    <property type="entry name" value="Rossmann-like_a/b/a_fold"/>
</dbReference>
<dbReference type="InterPro" id="IPR055206">
    <property type="entry name" value="DEXQc_SUV3"/>
</dbReference>
<dbReference type="InterPro" id="IPR027417">
    <property type="entry name" value="P-loop_NTPase"/>
</dbReference>
<evidence type="ECO:0000259" key="11">
    <source>
        <dbReference type="PROSITE" id="PS51194"/>
    </source>
</evidence>
<keyword evidence="4" id="KW-0378">Hydrolase</keyword>
<keyword evidence="3" id="KW-0547">Nucleotide-binding</keyword>
<dbReference type="InterPro" id="IPR001650">
    <property type="entry name" value="Helicase_C-like"/>
</dbReference>
<dbReference type="EMBL" id="KI966427">
    <property type="protein sequence ID" value="EWC45367.1"/>
    <property type="molecule type" value="Genomic_DNA"/>
</dbReference>
<feature type="compositionally biased region" description="Low complexity" evidence="10">
    <location>
        <begin position="831"/>
        <end position="842"/>
    </location>
</feature>
<name>W7HYV3_9PEZI</name>
<feature type="compositionally biased region" description="Low complexity" evidence="10">
    <location>
        <begin position="1151"/>
        <end position="1163"/>
    </location>
</feature>
<dbReference type="Pfam" id="PF22527">
    <property type="entry name" value="DEXQc_Suv3"/>
    <property type="match status" value="1"/>
</dbReference>
<evidence type="ECO:0000256" key="9">
    <source>
        <dbReference type="ARBA" id="ARBA00047984"/>
    </source>
</evidence>
<dbReference type="CDD" id="cd17913">
    <property type="entry name" value="DEXQc_Suv3"/>
    <property type="match status" value="1"/>
</dbReference>
<feature type="region of interest" description="Disordered" evidence="10">
    <location>
        <begin position="823"/>
        <end position="842"/>
    </location>
</feature>
<dbReference type="OrthoDB" id="6692397at2759"/>
<dbReference type="SMART" id="SM00490">
    <property type="entry name" value="HELICc"/>
    <property type="match status" value="1"/>
</dbReference>
<accession>W7HYV3</accession>
<protein>
    <recommendedName>
        <fullName evidence="2">RNA helicase</fullName>
        <ecNumber evidence="2">3.6.4.13</ecNumber>
    </recommendedName>
</protein>
<dbReference type="GO" id="GO:0000965">
    <property type="term" value="P:mitochondrial RNA 3'-end processing"/>
    <property type="evidence" value="ECO:0007669"/>
    <property type="project" value="TreeGrafter"/>
</dbReference>
<gene>
    <name evidence="12" type="ORF">DRE_00766</name>
</gene>
<dbReference type="FunFam" id="3.40.50.300:FF:000957">
    <property type="entry name" value="ATP-dependent RNA helicase SUV3L, mitochondrial"/>
    <property type="match status" value="1"/>
</dbReference>
<keyword evidence="8" id="KW-0496">Mitochondrion</keyword>
<dbReference type="GO" id="GO:0005524">
    <property type="term" value="F:ATP binding"/>
    <property type="evidence" value="ECO:0007669"/>
    <property type="project" value="UniProtKB-KW"/>
</dbReference>
<keyword evidence="5" id="KW-0347">Helicase</keyword>
<dbReference type="SUPFAM" id="SSF52402">
    <property type="entry name" value="Adenine nucleotide alpha hydrolases-like"/>
    <property type="match status" value="2"/>
</dbReference>
<evidence type="ECO:0000256" key="2">
    <source>
        <dbReference type="ARBA" id="ARBA00012552"/>
    </source>
</evidence>
<evidence type="ECO:0000256" key="1">
    <source>
        <dbReference type="ARBA" id="ARBA00004173"/>
    </source>
</evidence>
<dbReference type="Gene3D" id="3.40.50.300">
    <property type="entry name" value="P-loop containing nucleotide triphosphate hydrolases"/>
    <property type="match status" value="2"/>
</dbReference>
<keyword evidence="7" id="KW-0809">Transit peptide</keyword>
<evidence type="ECO:0000256" key="5">
    <source>
        <dbReference type="ARBA" id="ARBA00022806"/>
    </source>
</evidence>
<dbReference type="GO" id="GO:0016787">
    <property type="term" value="F:hydrolase activity"/>
    <property type="evidence" value="ECO:0007669"/>
    <property type="project" value="UniProtKB-KW"/>
</dbReference>
<evidence type="ECO:0000313" key="12">
    <source>
        <dbReference type="EMBL" id="EWC45367.1"/>
    </source>
</evidence>
<evidence type="ECO:0000256" key="4">
    <source>
        <dbReference type="ARBA" id="ARBA00022801"/>
    </source>
</evidence>
<dbReference type="GO" id="GO:0003724">
    <property type="term" value="F:RNA helicase activity"/>
    <property type="evidence" value="ECO:0007669"/>
    <property type="project" value="UniProtKB-EC"/>
</dbReference>
<dbReference type="Gene3D" id="3.40.50.620">
    <property type="entry name" value="HUPs"/>
    <property type="match status" value="1"/>
</dbReference>
<evidence type="ECO:0000313" key="13">
    <source>
        <dbReference type="Proteomes" id="UP000024837"/>
    </source>
</evidence>
<dbReference type="PANTHER" id="PTHR12131:SF1">
    <property type="entry name" value="ATP-DEPENDENT RNA HELICASE SUPV3L1, MITOCHONDRIAL-RELATED"/>
    <property type="match status" value="1"/>
</dbReference>
<keyword evidence="6" id="KW-0067">ATP-binding</keyword>
<evidence type="ECO:0000256" key="10">
    <source>
        <dbReference type="SAM" id="MobiDB-lite"/>
    </source>
</evidence>
<keyword evidence="13" id="KW-1185">Reference proteome</keyword>
<dbReference type="InterPro" id="IPR022192">
    <property type="entry name" value="SUV3_C"/>
</dbReference>
<dbReference type="Pfam" id="PF01507">
    <property type="entry name" value="PAPS_reduct"/>
    <property type="match status" value="1"/>
</dbReference>
<dbReference type="Proteomes" id="UP000024837">
    <property type="component" value="Unassembled WGS sequence"/>
</dbReference>
<feature type="domain" description="Helicase C-terminal" evidence="11">
    <location>
        <begin position="375"/>
        <end position="538"/>
    </location>
</feature>
<evidence type="ECO:0000256" key="6">
    <source>
        <dbReference type="ARBA" id="ARBA00022840"/>
    </source>
</evidence>
<dbReference type="CDD" id="cd23948">
    <property type="entry name" value="FAD_synthase"/>
    <property type="match status" value="1"/>
</dbReference>
<evidence type="ECO:0000256" key="8">
    <source>
        <dbReference type="ARBA" id="ARBA00023128"/>
    </source>
</evidence>
<feature type="compositionally biased region" description="Polar residues" evidence="10">
    <location>
        <begin position="525"/>
        <end position="535"/>
    </location>
</feature>
<dbReference type="AlphaFoldDB" id="W7HYV3"/>
<dbReference type="PANTHER" id="PTHR12131">
    <property type="entry name" value="ATP-DEPENDENT RNA AND DNA HELICASE"/>
    <property type="match status" value="1"/>
</dbReference>
<feature type="region of interest" description="Disordered" evidence="10">
    <location>
        <begin position="487"/>
        <end position="537"/>
    </location>
</feature>
<feature type="compositionally biased region" description="Basic and acidic residues" evidence="10">
    <location>
        <begin position="506"/>
        <end position="523"/>
    </location>
</feature>
<dbReference type="PROSITE" id="PS51194">
    <property type="entry name" value="HELICASE_CTER"/>
    <property type="match status" value="1"/>
</dbReference>
<dbReference type="Pfam" id="PF00271">
    <property type="entry name" value="Helicase_C"/>
    <property type="match status" value="1"/>
</dbReference>
<dbReference type="FunFam" id="3.40.50.300:FF:000269">
    <property type="entry name" value="ATP-dependent RNA helicase SUPV3L1, mitochondrial"/>
    <property type="match status" value="1"/>
</dbReference>
<dbReference type="Gene3D" id="1.20.272.40">
    <property type="match status" value="1"/>
</dbReference>
<reference evidence="12 13" key="1">
    <citation type="submission" date="2013-05" db="EMBL/GenBank/DDBJ databases">
        <title>Drechslerella stenobrocha genome reveals carnivorous origination and mechanical trapping mechanism of predatory fungi.</title>
        <authorList>
            <person name="Liu X."/>
            <person name="Zhang W."/>
            <person name="Liu K."/>
        </authorList>
    </citation>
    <scope>NUCLEOTIDE SEQUENCE [LARGE SCALE GENOMIC DNA]</scope>
    <source>
        <strain evidence="12 13">248</strain>
    </source>
</reference>
<dbReference type="InterPro" id="IPR002500">
    <property type="entry name" value="PAPS_reduct_dom"/>
</dbReference>